<comment type="caution">
    <text evidence="3">The sequence shown here is derived from an EMBL/GenBank/DDBJ whole genome shotgun (WGS) entry which is preliminary data.</text>
</comment>
<dbReference type="OrthoDB" id="248184at2"/>
<feature type="domain" description="PDZ" evidence="2">
    <location>
        <begin position="48"/>
        <end position="97"/>
    </location>
</feature>
<sequence>MRRFSLPLILTLACASLATASESYYSEPALFSKRPSDSKSLVTIDRFGPVGMSVELIQPAFTMRVGTIEEGSPAAATGKLKKGQIIESINGETLKDIDPRIQLAQMITKAEASDGKLRFAIQGEAEPVVVQLPILGAYSETWPLNCPKSDKIVRNMADYLASPDANRGISDIGMIFLLSTGNEKDLEVVGEWARKMKPSQYAWYLGFAGIPLCEYYLRTGDKEVLPTIQEAVDKAVAGQYLDGWAGRGGVPRVTYGYGHLNAAGTGVVTFLMLAKECGADVPNHTLLGALRHFYRYAGRGSNPYGDNRPEMGFVDNGKNGNLAFAMQAAAALTPNGEDSVYAKARDVAAMTAFYTTTFMLHGHTGGGIGEIWRSASMGLLREKKPKQYRDFMDKRLFHYELSRRFDGSFGILGGGGYDDPKWGAAYGWAYTVPRQQLRIFGAPPTKYSKSYKLPEQIWGNEADNTFLSLEAVPNAGGEQQDLSDETLAEDSSMQFLRRIHGKSVSDDIIRRYVHHQDAVIRLTAATKALGVNRGYIGWREPGGKARPELMMEFLHSESPRVRRAMFNAIAESLKEEQQMKLLTPEVFDLAIQAIEDPKESWWVKDAALHVVSYGMPDQVVPHVDLLLAYLDAEDWWLQNAAMKALIPVVADERCYEKVLPRLGEVIRTNQRAALTLGLMKPIRDKIKLATPKVHELAVETLRESYTGYAGEPTAPGGLDVSRTVDAHLEYIANSLADVPGGMDALFEIAQARYPNKPLPYKELFLNADPELFGPKLKQAITPIINEELIPEFVGKNREKLRELARLEVQNFRCGGPGEHIDELVALHERAGTDAYNWTTFADFKTSDWHYHTFNPIPSEQVPFDRLICRYREITMPEGMEQWFAPDFDPAEAGWKIGQAPFGNYNDEIPKGPVSKCDKDGIGPCLGPYCFGDTPVNTLWDKEVLLLRKTVQLPPLKDGHRYRLRVNQLAHVGNGNGFGVYVNGKLLIEMEKGLGRGMGEKPYGAYITKEWLDEFSKDEVTIAVKSFLRYNDKYKAKPTERVPQGRISVHIEEQKLPPMGDDLVYQSARVVPMMTSDWMRARYEESEELDLDSLLFVWDGQLEKNPQLPGKWNLVTEVDSVDAFDPSAKHGNVRRPIFKTGTFNADGTTDKPILIWSGEWLMDLDDYQALRTKTKTIDGAEYLFVESGNFNRRDKHGTEVMWQVFSR</sequence>
<dbReference type="PROSITE" id="PS50106">
    <property type="entry name" value="PDZ"/>
    <property type="match status" value="1"/>
</dbReference>
<dbReference type="Proteomes" id="UP000247099">
    <property type="component" value="Unassembled WGS sequence"/>
</dbReference>
<dbReference type="Gene3D" id="1.25.10.10">
    <property type="entry name" value="Leucine-rich Repeat Variant"/>
    <property type="match status" value="1"/>
</dbReference>
<reference evidence="3 4" key="1">
    <citation type="submission" date="2018-05" db="EMBL/GenBank/DDBJ databases">
        <title>Coraliomargarita sinensis sp. nov., isolated from a marine solar saltern.</title>
        <authorList>
            <person name="Zhou L.Y."/>
        </authorList>
    </citation>
    <scope>NUCLEOTIDE SEQUENCE [LARGE SCALE GENOMIC DNA]</scope>
    <source>
        <strain evidence="3 4">WN38</strain>
    </source>
</reference>
<dbReference type="InterPro" id="IPR016024">
    <property type="entry name" value="ARM-type_fold"/>
</dbReference>
<feature type="signal peptide" evidence="1">
    <location>
        <begin position="1"/>
        <end position="20"/>
    </location>
</feature>
<keyword evidence="1" id="KW-0732">Signal</keyword>
<evidence type="ECO:0000313" key="3">
    <source>
        <dbReference type="EMBL" id="PXA03363.1"/>
    </source>
</evidence>
<dbReference type="SUPFAM" id="SSF50156">
    <property type="entry name" value="PDZ domain-like"/>
    <property type="match status" value="1"/>
</dbReference>
<accession>A0A317ZGL1</accession>
<gene>
    <name evidence="3" type="ORF">DDZ13_11750</name>
</gene>
<dbReference type="InterPro" id="IPR011989">
    <property type="entry name" value="ARM-like"/>
</dbReference>
<dbReference type="Gene3D" id="2.30.42.10">
    <property type="match status" value="1"/>
</dbReference>
<dbReference type="SUPFAM" id="SSF48371">
    <property type="entry name" value="ARM repeat"/>
    <property type="match status" value="1"/>
</dbReference>
<evidence type="ECO:0000256" key="1">
    <source>
        <dbReference type="SAM" id="SignalP"/>
    </source>
</evidence>
<dbReference type="AlphaFoldDB" id="A0A317ZGL1"/>
<dbReference type="InterPro" id="IPR001478">
    <property type="entry name" value="PDZ"/>
</dbReference>
<dbReference type="CDD" id="cd00136">
    <property type="entry name" value="PDZ_canonical"/>
    <property type="match status" value="1"/>
</dbReference>
<dbReference type="InterPro" id="IPR036034">
    <property type="entry name" value="PDZ_sf"/>
</dbReference>
<organism evidence="3 4">
    <name type="scientific">Coraliomargarita sinensis</name>
    <dbReference type="NCBI Taxonomy" id="2174842"/>
    <lineage>
        <taxon>Bacteria</taxon>
        <taxon>Pseudomonadati</taxon>
        <taxon>Verrucomicrobiota</taxon>
        <taxon>Opitutia</taxon>
        <taxon>Puniceicoccales</taxon>
        <taxon>Coraliomargaritaceae</taxon>
        <taxon>Coraliomargarita</taxon>
    </lineage>
</organism>
<dbReference type="InParanoid" id="A0A317ZGL1"/>
<protein>
    <recommendedName>
        <fullName evidence="2">PDZ domain-containing protein</fullName>
    </recommendedName>
</protein>
<evidence type="ECO:0000313" key="4">
    <source>
        <dbReference type="Proteomes" id="UP000247099"/>
    </source>
</evidence>
<dbReference type="EMBL" id="QHJQ01000009">
    <property type="protein sequence ID" value="PXA03363.1"/>
    <property type="molecule type" value="Genomic_DNA"/>
</dbReference>
<dbReference type="InterPro" id="IPR046255">
    <property type="entry name" value="DUF6288"/>
</dbReference>
<name>A0A317ZGL1_9BACT</name>
<keyword evidence="4" id="KW-1185">Reference proteome</keyword>
<dbReference type="RefSeq" id="WP_110131651.1">
    <property type="nucleotide sequence ID" value="NZ_QHJQ01000009.1"/>
</dbReference>
<feature type="chain" id="PRO_5016452558" description="PDZ domain-containing protein" evidence="1">
    <location>
        <begin position="21"/>
        <end position="1206"/>
    </location>
</feature>
<evidence type="ECO:0000259" key="2">
    <source>
        <dbReference type="PROSITE" id="PS50106"/>
    </source>
</evidence>
<dbReference type="Pfam" id="PF19805">
    <property type="entry name" value="DUF6288"/>
    <property type="match status" value="1"/>
</dbReference>
<proteinExistence type="predicted"/>